<reference evidence="3" key="1">
    <citation type="submission" date="2024-05" db="EMBL/GenBank/DDBJ databases">
        <authorList>
            <person name="Cai S.Y."/>
            <person name="Jin L.M."/>
            <person name="Li H.R."/>
        </authorList>
    </citation>
    <scope>NUCLEOTIDE SEQUENCE</scope>
    <source>
        <strain evidence="3">A5-74</strain>
    </source>
</reference>
<evidence type="ECO:0000256" key="1">
    <source>
        <dbReference type="SAM" id="MobiDB-lite"/>
    </source>
</evidence>
<dbReference type="EMBL" id="CP159218">
    <property type="protein sequence ID" value="XCG61843.1"/>
    <property type="molecule type" value="Genomic_DNA"/>
</dbReference>
<dbReference type="InterPro" id="IPR046576">
    <property type="entry name" value="DUF6636"/>
</dbReference>
<proteinExistence type="predicted"/>
<dbReference type="RefSeq" id="WP_353647459.1">
    <property type="nucleotide sequence ID" value="NZ_CP159218.1"/>
</dbReference>
<keyword evidence="2" id="KW-0732">Signal</keyword>
<evidence type="ECO:0000313" key="3">
    <source>
        <dbReference type="EMBL" id="XCG61843.1"/>
    </source>
</evidence>
<name>A0AAU8DIR1_9ACTN</name>
<dbReference type="PROSITE" id="PS51257">
    <property type="entry name" value="PROKAR_LIPOPROTEIN"/>
    <property type="match status" value="1"/>
</dbReference>
<feature type="signal peptide" evidence="2">
    <location>
        <begin position="1"/>
        <end position="32"/>
    </location>
</feature>
<evidence type="ECO:0000256" key="2">
    <source>
        <dbReference type="SAM" id="SignalP"/>
    </source>
</evidence>
<organism evidence="3">
    <name type="scientific">Nakamurella sp. A5-74</name>
    <dbReference type="NCBI Taxonomy" id="3158264"/>
    <lineage>
        <taxon>Bacteria</taxon>
        <taxon>Bacillati</taxon>
        <taxon>Actinomycetota</taxon>
        <taxon>Actinomycetes</taxon>
        <taxon>Nakamurellales</taxon>
        <taxon>Nakamurellaceae</taxon>
        <taxon>Nakamurella</taxon>
    </lineage>
</organism>
<dbReference type="AlphaFoldDB" id="A0AAU8DIR1"/>
<feature type="chain" id="PRO_5043919223" evidence="2">
    <location>
        <begin position="33"/>
        <end position="221"/>
    </location>
</feature>
<protein>
    <submittedName>
        <fullName evidence="3">DUF6636 domain-containing protein</fullName>
    </submittedName>
</protein>
<feature type="compositionally biased region" description="Low complexity" evidence="1">
    <location>
        <begin position="81"/>
        <end position="106"/>
    </location>
</feature>
<sequence length="221" mass="22519">MRTPLVRVPRGWMAPMILCTLLTVGCSSVAGSAVGDGAAPSTTISVVAPNAIPDTPDAETSTAPASEPTGPGSSGTPDTRPSGATAGPSTTSATPSGTPAPSTSTGRNFTLDRFQSPSRNIGCVIEEGLSVRCDLGESAITEKHDCNDIGDWGQSIALDRGRKAAMQCASDTVLDPAVAVLAYGSSTRVGSITCTSSQDGIRCTDDLGHGFRLSRASYEVR</sequence>
<dbReference type="Pfam" id="PF20341">
    <property type="entry name" value="DUF6636"/>
    <property type="match status" value="1"/>
</dbReference>
<accession>A0AAU8DIR1</accession>
<gene>
    <name evidence="3" type="ORF">ABLG96_11135</name>
</gene>
<feature type="region of interest" description="Disordered" evidence="1">
    <location>
        <begin position="48"/>
        <end position="113"/>
    </location>
</feature>